<sequence length="245" mass="27586">MNIIKLNAIDSTNLYLKRLADDNELENFTVAVARQQTAGRGQMGTNWVSEKNKNLTFSMLVNFEALSVNHQFYVSMAVAIAVVEVLKGFVNNSLFIKWPNDILADKQKVCGILIENSLKGVNVKHSIIGIGLNVNQEIFPTNIGKVSSMKLLSGNEYKTDDILVNLINKLKYYLQLVNEAKFKQLTEIYYANLFKLNTPALFEESCGSQFMGKIIGVEVDGRLIIELENENTRKFNLKEIKLASI</sequence>
<dbReference type="GO" id="GO:0004077">
    <property type="term" value="F:biotin--[biotin carboxyl-carrier protein] ligase activity"/>
    <property type="evidence" value="ECO:0007669"/>
    <property type="project" value="InterPro"/>
</dbReference>
<organism evidence="3 4">
    <name type="scientific">Lutibacter oricola</name>
    <dbReference type="NCBI Taxonomy" id="762486"/>
    <lineage>
        <taxon>Bacteria</taxon>
        <taxon>Pseudomonadati</taxon>
        <taxon>Bacteroidota</taxon>
        <taxon>Flavobacteriia</taxon>
        <taxon>Flavobacteriales</taxon>
        <taxon>Flavobacteriaceae</taxon>
        <taxon>Lutibacter</taxon>
    </lineage>
</organism>
<dbReference type="PANTHER" id="PTHR12835">
    <property type="entry name" value="BIOTIN PROTEIN LIGASE"/>
    <property type="match status" value="1"/>
</dbReference>
<dbReference type="PANTHER" id="PTHR12835:SF5">
    <property type="entry name" value="BIOTIN--PROTEIN LIGASE"/>
    <property type="match status" value="1"/>
</dbReference>
<reference evidence="3 4" key="1">
    <citation type="submission" date="2016-10" db="EMBL/GenBank/DDBJ databases">
        <authorList>
            <person name="de Groot N.N."/>
        </authorList>
    </citation>
    <scope>NUCLEOTIDE SEQUENCE [LARGE SCALE GENOMIC DNA]</scope>
    <source>
        <strain evidence="3 4">DSM 24956</strain>
    </source>
</reference>
<dbReference type="OrthoDB" id="9807064at2"/>
<dbReference type="Proteomes" id="UP000199595">
    <property type="component" value="Unassembled WGS sequence"/>
</dbReference>
<keyword evidence="4" id="KW-1185">Reference proteome</keyword>
<dbReference type="SUPFAM" id="SSF55681">
    <property type="entry name" value="Class II aaRS and biotin synthetases"/>
    <property type="match status" value="1"/>
</dbReference>
<feature type="domain" description="BPL/LPL catalytic" evidence="2">
    <location>
        <begin position="1"/>
        <end position="178"/>
    </location>
</feature>
<dbReference type="NCBIfam" id="TIGR00121">
    <property type="entry name" value="birA_ligase"/>
    <property type="match status" value="1"/>
</dbReference>
<dbReference type="Pfam" id="PF03099">
    <property type="entry name" value="BPL_LplA_LipB"/>
    <property type="match status" value="1"/>
</dbReference>
<evidence type="ECO:0000313" key="3">
    <source>
        <dbReference type="EMBL" id="SDX14946.1"/>
    </source>
</evidence>
<dbReference type="EMBL" id="FNNJ01000003">
    <property type="protein sequence ID" value="SDX14946.1"/>
    <property type="molecule type" value="Genomic_DNA"/>
</dbReference>
<dbReference type="Gene3D" id="3.30.930.10">
    <property type="entry name" value="Bira Bifunctional Protein, Domain 2"/>
    <property type="match status" value="1"/>
</dbReference>
<dbReference type="CDD" id="cd16442">
    <property type="entry name" value="BPL"/>
    <property type="match status" value="1"/>
</dbReference>
<dbReference type="InterPro" id="IPR045864">
    <property type="entry name" value="aa-tRNA-synth_II/BPL/LPL"/>
</dbReference>
<gene>
    <name evidence="3" type="ORF">SAMN05444411_103205</name>
</gene>
<evidence type="ECO:0000256" key="1">
    <source>
        <dbReference type="ARBA" id="ARBA00022598"/>
    </source>
</evidence>
<evidence type="ECO:0000313" key="4">
    <source>
        <dbReference type="Proteomes" id="UP000199595"/>
    </source>
</evidence>
<dbReference type="InterPro" id="IPR004143">
    <property type="entry name" value="BPL_LPL_catalytic"/>
</dbReference>
<dbReference type="GO" id="GO:0005737">
    <property type="term" value="C:cytoplasm"/>
    <property type="evidence" value="ECO:0007669"/>
    <property type="project" value="TreeGrafter"/>
</dbReference>
<evidence type="ECO:0000259" key="2">
    <source>
        <dbReference type="PROSITE" id="PS51733"/>
    </source>
</evidence>
<keyword evidence="1 3" id="KW-0436">Ligase</keyword>
<dbReference type="PROSITE" id="PS51733">
    <property type="entry name" value="BPL_LPL_CATALYTIC"/>
    <property type="match status" value="1"/>
</dbReference>
<dbReference type="RefSeq" id="WP_090122450.1">
    <property type="nucleotide sequence ID" value="NZ_FNNJ01000003.1"/>
</dbReference>
<dbReference type="InterPro" id="IPR004408">
    <property type="entry name" value="Biotin_CoA_COase_ligase"/>
</dbReference>
<protein>
    <submittedName>
        <fullName evidence="3">BirA family transcriptional regulator, biotin operon repressor / biotin-[acetyl-CoA-carboxylase] ligase</fullName>
    </submittedName>
</protein>
<proteinExistence type="predicted"/>
<name>A0A1H2ZC86_9FLAO</name>
<dbReference type="AlphaFoldDB" id="A0A1H2ZC86"/>
<dbReference type="STRING" id="762486.SAMN05444411_103205"/>
<accession>A0A1H2ZC86</accession>